<evidence type="ECO:0000256" key="2">
    <source>
        <dbReference type="ARBA" id="ARBA00006175"/>
    </source>
</evidence>
<dbReference type="EMBL" id="RWJN01000186">
    <property type="protein sequence ID" value="TCD65342.1"/>
    <property type="molecule type" value="Genomic_DNA"/>
</dbReference>
<dbReference type="InterPro" id="IPR000425">
    <property type="entry name" value="MIP"/>
</dbReference>
<evidence type="ECO:0000256" key="9">
    <source>
        <dbReference type="SAM" id="MobiDB-lite"/>
    </source>
</evidence>
<feature type="transmembrane region" description="Helical" evidence="10">
    <location>
        <begin position="35"/>
        <end position="54"/>
    </location>
</feature>
<feature type="transmembrane region" description="Helical" evidence="10">
    <location>
        <begin position="74"/>
        <end position="99"/>
    </location>
</feature>
<evidence type="ECO:0000256" key="3">
    <source>
        <dbReference type="ARBA" id="ARBA00022448"/>
    </source>
</evidence>
<accession>A0A4R0RDA7</accession>
<dbReference type="Gene3D" id="1.20.1080.10">
    <property type="entry name" value="Glycerol uptake facilitator protein"/>
    <property type="match status" value="1"/>
</dbReference>
<dbReference type="GO" id="GO:0015254">
    <property type="term" value="F:glycerol channel activity"/>
    <property type="evidence" value="ECO:0007669"/>
    <property type="project" value="TreeGrafter"/>
</dbReference>
<keyword evidence="5" id="KW-0677">Repeat</keyword>
<dbReference type="SUPFAM" id="SSF81338">
    <property type="entry name" value="Aquaporin-like"/>
    <property type="match status" value="1"/>
</dbReference>
<dbReference type="OrthoDB" id="3222at2759"/>
<evidence type="ECO:0000313" key="11">
    <source>
        <dbReference type="EMBL" id="TCD65342.1"/>
    </source>
</evidence>
<dbReference type="STRING" id="92696.A0A4R0RDA7"/>
<dbReference type="Proteomes" id="UP000292702">
    <property type="component" value="Unassembled WGS sequence"/>
</dbReference>
<sequence>MAVHPLPQRSFVHLADIVQRPALLSSWERLRHRQAHWFVECVAEFTAAFLYTYAGVGSQAGFVLGNIAKLPLSSIFQIGVAYGIGCMLALSVCAGTSGGHLSPAVTIAFTLFNGFPPLKAVRYIIAQILGAYVACLLVYVQYENLISEVTAGMISAGTYDSTFFTPNGPAGIFGFYVMPGSKLGQVFLNEFVCDVIFGIVVFTLIDPTNFMVSPVMVPWVVGLTYATMIWSYAPVGVACNTARDLGGRLAALTIWGRAADGGAYAAISALANIPGILCGGLFYEIFFKDSSRVVTPDNIDMITGHKAHEEHSQKRHGSASSASSSYDDDKVSPQELGMA</sequence>
<gene>
    <name evidence="11" type="ORF">EIP91_002780</name>
</gene>
<comment type="similarity">
    <text evidence="2 8">Belongs to the MIP/aquaporin (TC 1.A.8) family.</text>
</comment>
<name>A0A4R0RDA7_9APHY</name>
<keyword evidence="4 8" id="KW-0812">Transmembrane</keyword>
<evidence type="ECO:0008006" key="13">
    <source>
        <dbReference type="Google" id="ProtNLM"/>
    </source>
</evidence>
<feature type="transmembrane region" description="Helical" evidence="10">
    <location>
        <begin position="186"/>
        <end position="205"/>
    </location>
</feature>
<dbReference type="GO" id="GO:0005886">
    <property type="term" value="C:plasma membrane"/>
    <property type="evidence" value="ECO:0007669"/>
    <property type="project" value="TreeGrafter"/>
</dbReference>
<evidence type="ECO:0000256" key="6">
    <source>
        <dbReference type="ARBA" id="ARBA00022989"/>
    </source>
</evidence>
<proteinExistence type="inferred from homology"/>
<comment type="caution">
    <text evidence="11">The sequence shown here is derived from an EMBL/GenBank/DDBJ whole genome shotgun (WGS) entry which is preliminary data.</text>
</comment>
<feature type="transmembrane region" description="Helical" evidence="10">
    <location>
        <begin position="212"/>
        <end position="233"/>
    </location>
</feature>
<feature type="transmembrane region" description="Helical" evidence="10">
    <location>
        <begin position="120"/>
        <end position="140"/>
    </location>
</feature>
<keyword evidence="7 10" id="KW-0472">Membrane</keyword>
<dbReference type="Pfam" id="PF00230">
    <property type="entry name" value="MIP"/>
    <property type="match status" value="1"/>
</dbReference>
<feature type="region of interest" description="Disordered" evidence="9">
    <location>
        <begin position="305"/>
        <end position="339"/>
    </location>
</feature>
<dbReference type="PRINTS" id="PR00783">
    <property type="entry name" value="MINTRINSICP"/>
</dbReference>
<evidence type="ECO:0000256" key="4">
    <source>
        <dbReference type="ARBA" id="ARBA00022692"/>
    </source>
</evidence>
<dbReference type="AlphaFoldDB" id="A0A4R0RDA7"/>
<evidence type="ECO:0000256" key="10">
    <source>
        <dbReference type="SAM" id="Phobius"/>
    </source>
</evidence>
<reference evidence="11 12" key="1">
    <citation type="submission" date="2018-11" db="EMBL/GenBank/DDBJ databases">
        <title>Genome assembly of Steccherinum ochraceum LE-BIN_3174, the white-rot fungus of the Steccherinaceae family (The Residual Polyporoid clade, Polyporales, Basidiomycota).</title>
        <authorList>
            <person name="Fedorova T.V."/>
            <person name="Glazunova O.A."/>
            <person name="Landesman E.O."/>
            <person name="Moiseenko K.V."/>
            <person name="Psurtseva N.V."/>
            <person name="Savinova O.S."/>
            <person name="Shakhova N.V."/>
            <person name="Tyazhelova T.V."/>
            <person name="Vasina D.V."/>
        </authorList>
    </citation>
    <scope>NUCLEOTIDE SEQUENCE [LARGE SCALE GENOMIC DNA]</scope>
    <source>
        <strain evidence="11 12">LE-BIN_3174</strain>
    </source>
</reference>
<dbReference type="GO" id="GO:0015250">
    <property type="term" value="F:water channel activity"/>
    <property type="evidence" value="ECO:0007669"/>
    <property type="project" value="TreeGrafter"/>
</dbReference>
<dbReference type="PANTHER" id="PTHR43829">
    <property type="entry name" value="AQUAPORIN OR AQUAGLYCEROPORIN RELATED"/>
    <property type="match status" value="1"/>
</dbReference>
<evidence type="ECO:0000313" key="12">
    <source>
        <dbReference type="Proteomes" id="UP000292702"/>
    </source>
</evidence>
<keyword evidence="3 8" id="KW-0813">Transport</keyword>
<dbReference type="InterPro" id="IPR023271">
    <property type="entry name" value="Aquaporin-like"/>
</dbReference>
<keyword evidence="6 10" id="KW-1133">Transmembrane helix</keyword>
<evidence type="ECO:0000256" key="5">
    <source>
        <dbReference type="ARBA" id="ARBA00022737"/>
    </source>
</evidence>
<feature type="transmembrane region" description="Helical" evidence="10">
    <location>
        <begin position="262"/>
        <end position="283"/>
    </location>
</feature>
<protein>
    <recommendedName>
        <fullName evidence="13">Aquaporin</fullName>
    </recommendedName>
</protein>
<organism evidence="11 12">
    <name type="scientific">Steccherinum ochraceum</name>
    <dbReference type="NCBI Taxonomy" id="92696"/>
    <lineage>
        <taxon>Eukaryota</taxon>
        <taxon>Fungi</taxon>
        <taxon>Dikarya</taxon>
        <taxon>Basidiomycota</taxon>
        <taxon>Agaricomycotina</taxon>
        <taxon>Agaricomycetes</taxon>
        <taxon>Polyporales</taxon>
        <taxon>Steccherinaceae</taxon>
        <taxon>Steccherinum</taxon>
    </lineage>
</organism>
<evidence type="ECO:0000256" key="7">
    <source>
        <dbReference type="ARBA" id="ARBA00023136"/>
    </source>
</evidence>
<dbReference type="InterPro" id="IPR050363">
    <property type="entry name" value="MIP/Aquaporin"/>
</dbReference>
<evidence type="ECO:0000256" key="8">
    <source>
        <dbReference type="RuleBase" id="RU000477"/>
    </source>
</evidence>
<keyword evidence="12" id="KW-1185">Reference proteome</keyword>
<evidence type="ECO:0000256" key="1">
    <source>
        <dbReference type="ARBA" id="ARBA00004141"/>
    </source>
</evidence>
<dbReference type="PANTHER" id="PTHR43829:SF14">
    <property type="entry name" value="AQUAPORIN 3"/>
    <property type="match status" value="1"/>
</dbReference>
<comment type="subcellular location">
    <subcellularLocation>
        <location evidence="1">Membrane</location>
        <topology evidence="1">Multi-pass membrane protein</topology>
    </subcellularLocation>
</comment>